<sequence>MSYQQKGLNAIRLSQINQTILRARKSQEYPPEWSQDHQSRNNSLKQHRAITQHNSILIMEEEFQKMRRPQTSQGSRRKKMTEHQVKQGIQNSNTKFEILECENEDDKDEQKLQFNYLITCNPSNTTRSNQNMVQFQTTLDQDFLSLFAID</sequence>
<dbReference type="GeneID" id="5012908"/>
<evidence type="ECO:0000256" key="1">
    <source>
        <dbReference type="SAM" id="MobiDB-lite"/>
    </source>
</evidence>
<evidence type="ECO:0000313" key="3">
    <source>
        <dbReference type="Proteomes" id="UP000000600"/>
    </source>
</evidence>
<name>A0BMF9_PARTE</name>
<dbReference type="OMA" id="QEYPSEW"/>
<dbReference type="AlphaFoldDB" id="A0BMF9"/>
<feature type="region of interest" description="Disordered" evidence="1">
    <location>
        <begin position="62"/>
        <end position="89"/>
    </location>
</feature>
<dbReference type="InParanoid" id="A0BMF9"/>
<dbReference type="HOGENOM" id="CLU_1744063_0_0_1"/>
<gene>
    <name evidence="2" type="ORF">GSPATT00030362001</name>
</gene>
<dbReference type="RefSeq" id="XP_001427124.1">
    <property type="nucleotide sequence ID" value="XM_001427087.1"/>
</dbReference>
<protein>
    <submittedName>
        <fullName evidence="2">Uncharacterized protein</fullName>
    </submittedName>
</protein>
<dbReference type="KEGG" id="ptm:GSPATT00030362001"/>
<reference evidence="2 3" key="1">
    <citation type="journal article" date="2006" name="Nature">
        <title>Global trends of whole-genome duplications revealed by the ciliate Paramecium tetraurelia.</title>
        <authorList>
            <consortium name="Genoscope"/>
            <person name="Aury J.-M."/>
            <person name="Jaillon O."/>
            <person name="Duret L."/>
            <person name="Noel B."/>
            <person name="Jubin C."/>
            <person name="Porcel B.M."/>
            <person name="Segurens B."/>
            <person name="Daubin V."/>
            <person name="Anthouard V."/>
            <person name="Aiach N."/>
            <person name="Arnaiz O."/>
            <person name="Billaut A."/>
            <person name="Beisson J."/>
            <person name="Blanc I."/>
            <person name="Bouhouche K."/>
            <person name="Camara F."/>
            <person name="Duharcourt S."/>
            <person name="Guigo R."/>
            <person name="Gogendeau D."/>
            <person name="Katinka M."/>
            <person name="Keller A.-M."/>
            <person name="Kissmehl R."/>
            <person name="Klotz C."/>
            <person name="Koll F."/>
            <person name="Le Moue A."/>
            <person name="Lepere C."/>
            <person name="Malinsky S."/>
            <person name="Nowacki M."/>
            <person name="Nowak J.K."/>
            <person name="Plattner H."/>
            <person name="Poulain J."/>
            <person name="Ruiz F."/>
            <person name="Serrano V."/>
            <person name="Zagulski M."/>
            <person name="Dessen P."/>
            <person name="Betermier M."/>
            <person name="Weissenbach J."/>
            <person name="Scarpelli C."/>
            <person name="Schachter V."/>
            <person name="Sperling L."/>
            <person name="Meyer E."/>
            <person name="Cohen J."/>
            <person name="Wincker P."/>
        </authorList>
    </citation>
    <scope>NUCLEOTIDE SEQUENCE [LARGE SCALE GENOMIC DNA]</scope>
    <source>
        <strain evidence="2 3">Stock d4-2</strain>
    </source>
</reference>
<organism evidence="2 3">
    <name type="scientific">Paramecium tetraurelia</name>
    <dbReference type="NCBI Taxonomy" id="5888"/>
    <lineage>
        <taxon>Eukaryota</taxon>
        <taxon>Sar</taxon>
        <taxon>Alveolata</taxon>
        <taxon>Ciliophora</taxon>
        <taxon>Intramacronucleata</taxon>
        <taxon>Oligohymenophorea</taxon>
        <taxon>Peniculida</taxon>
        <taxon>Parameciidae</taxon>
        <taxon>Paramecium</taxon>
    </lineage>
</organism>
<keyword evidence="3" id="KW-1185">Reference proteome</keyword>
<dbReference type="EMBL" id="CT868004">
    <property type="protein sequence ID" value="CAK59726.1"/>
    <property type="molecule type" value="Genomic_DNA"/>
</dbReference>
<dbReference type="Proteomes" id="UP000000600">
    <property type="component" value="Unassembled WGS sequence"/>
</dbReference>
<evidence type="ECO:0000313" key="2">
    <source>
        <dbReference type="EMBL" id="CAK59726.1"/>
    </source>
</evidence>
<accession>A0BMF9</accession>
<proteinExistence type="predicted"/>
<dbReference type="OrthoDB" id="291120at2759"/>